<dbReference type="PANTHER" id="PTHR43667">
    <property type="entry name" value="CYCLOPROPANE-FATTY-ACYL-PHOSPHOLIPID SYNTHASE"/>
    <property type="match status" value="1"/>
</dbReference>
<feature type="domain" description="Methyltransferase" evidence="2">
    <location>
        <begin position="46"/>
        <end position="144"/>
    </location>
</feature>
<evidence type="ECO:0000259" key="2">
    <source>
        <dbReference type="Pfam" id="PF13649"/>
    </source>
</evidence>
<dbReference type="OrthoDB" id="5449367at2"/>
<dbReference type="Pfam" id="PF10119">
    <property type="entry name" value="MethyTransf_Reg"/>
    <property type="match status" value="1"/>
</dbReference>
<dbReference type="Gene3D" id="3.40.50.150">
    <property type="entry name" value="Vaccinia Virus protein VP39"/>
    <property type="match status" value="1"/>
</dbReference>
<name>A0A518BC79_9BACT</name>
<proteinExistence type="predicted"/>
<dbReference type="InterPro" id="IPR050723">
    <property type="entry name" value="CFA/CMAS"/>
</dbReference>
<keyword evidence="4" id="KW-0808">Transferase</keyword>
<dbReference type="Pfam" id="PF13649">
    <property type="entry name" value="Methyltransf_25"/>
    <property type="match status" value="1"/>
</dbReference>
<dbReference type="GO" id="GO:0008168">
    <property type="term" value="F:methyltransferase activity"/>
    <property type="evidence" value="ECO:0007669"/>
    <property type="project" value="UniProtKB-KW"/>
</dbReference>
<sequence>MSEEKKSTYDEIPYEIGSYPATQPSSIGVVAQFFGLKPAPADKCRVLELGCGSGWNLIPMACRFPESEYVGIDLSKTHIDDAEAATKELGLGERLKFHHGSITDVDESFGTFDYILCHGVYSWVPREVQDHIMKICHDNLRPDGVAYISYNTYPGWHMRGMIRDMMRYHAQEFAEPLQKVREARGLIDFLSQTVSAEGNAYGMMLQNELKLLKRTADSYQFHEHLEEVNDPIYFYQFIERAQGEKLKYLSEASVSSMLVNNMPEKVELTLRRVSNDEIRIEQYMDFVRNRTFRQTLLCHESQKVHRHLNAGLLNEFCIAFGGQPATDASDAALETKVDFNLPGGRKLTCGDATLIRLLRHLGERWPNYEPTGDALSAVGVTPNTKVAEQVLASLLKLYTSDALVARTIPPTFTTEVAERPVAPPMVRFQAARSKRIVNALHETHSLNDFFVLLLKELDGSKDKEALSKIMVDAVKGRKLSLAQEGVPLRPDDPKVAEIIPNAVDEVLRKLARAGFLADGGDVK</sequence>
<accession>A0A518BC79</accession>
<evidence type="ECO:0000313" key="4">
    <source>
        <dbReference type="EMBL" id="QDU64557.1"/>
    </source>
</evidence>
<dbReference type="PANTHER" id="PTHR43667:SF2">
    <property type="entry name" value="FATTY ACID C-METHYL TRANSFERASE"/>
    <property type="match status" value="1"/>
</dbReference>
<dbReference type="GO" id="GO:0032259">
    <property type="term" value="P:methylation"/>
    <property type="evidence" value="ECO:0007669"/>
    <property type="project" value="UniProtKB-KW"/>
</dbReference>
<keyword evidence="5" id="KW-1185">Reference proteome</keyword>
<dbReference type="InterPro" id="IPR029063">
    <property type="entry name" value="SAM-dependent_MTases_sf"/>
</dbReference>
<organism evidence="4 5">
    <name type="scientific">Kolteria novifilia</name>
    <dbReference type="NCBI Taxonomy" id="2527975"/>
    <lineage>
        <taxon>Bacteria</taxon>
        <taxon>Pseudomonadati</taxon>
        <taxon>Planctomycetota</taxon>
        <taxon>Planctomycetia</taxon>
        <taxon>Kolteriales</taxon>
        <taxon>Kolteriaceae</taxon>
        <taxon>Kolteria</taxon>
    </lineage>
</organism>
<dbReference type="RefSeq" id="WP_145262840.1">
    <property type="nucleotide sequence ID" value="NZ_CP036279.1"/>
</dbReference>
<keyword evidence="4" id="KW-0489">Methyltransferase</keyword>
<evidence type="ECO:0000259" key="1">
    <source>
        <dbReference type="Pfam" id="PF10119"/>
    </source>
</evidence>
<dbReference type="AlphaFoldDB" id="A0A518BC79"/>
<dbReference type="InterPro" id="IPR018773">
    <property type="entry name" value="MeTrfase_reg_dom_prd"/>
</dbReference>
<protein>
    <submittedName>
        <fullName evidence="4">Putative S-adenosyl-L-methionine-dependent methyltransferase</fullName>
    </submittedName>
</protein>
<dbReference type="CDD" id="cd02440">
    <property type="entry name" value="AdoMet_MTases"/>
    <property type="match status" value="1"/>
</dbReference>
<evidence type="ECO:0000313" key="5">
    <source>
        <dbReference type="Proteomes" id="UP000317093"/>
    </source>
</evidence>
<dbReference type="KEGG" id="knv:Pan216_54470"/>
<dbReference type="Pfam" id="PF21782">
    <property type="entry name" value="WHD_PKMT"/>
    <property type="match status" value="1"/>
</dbReference>
<dbReference type="SUPFAM" id="SSF53335">
    <property type="entry name" value="S-adenosyl-L-methionine-dependent methyltransferases"/>
    <property type="match status" value="1"/>
</dbReference>
<dbReference type="InterPro" id="IPR048976">
    <property type="entry name" value="WHD_PKMT"/>
</dbReference>
<feature type="domain" description="PKMT C-terminal winged helix" evidence="3">
    <location>
        <begin position="418"/>
        <end position="514"/>
    </location>
</feature>
<reference evidence="4 5" key="1">
    <citation type="submission" date="2019-02" db="EMBL/GenBank/DDBJ databases">
        <title>Deep-cultivation of Planctomycetes and their phenomic and genomic characterization uncovers novel biology.</title>
        <authorList>
            <person name="Wiegand S."/>
            <person name="Jogler M."/>
            <person name="Boedeker C."/>
            <person name="Pinto D."/>
            <person name="Vollmers J."/>
            <person name="Rivas-Marin E."/>
            <person name="Kohn T."/>
            <person name="Peeters S.H."/>
            <person name="Heuer A."/>
            <person name="Rast P."/>
            <person name="Oberbeckmann S."/>
            <person name="Bunk B."/>
            <person name="Jeske O."/>
            <person name="Meyerdierks A."/>
            <person name="Storesund J.E."/>
            <person name="Kallscheuer N."/>
            <person name="Luecker S."/>
            <person name="Lage O.M."/>
            <person name="Pohl T."/>
            <person name="Merkel B.J."/>
            <person name="Hornburger P."/>
            <person name="Mueller R.-W."/>
            <person name="Bruemmer F."/>
            <person name="Labrenz M."/>
            <person name="Spormann A.M."/>
            <person name="Op den Camp H."/>
            <person name="Overmann J."/>
            <person name="Amann R."/>
            <person name="Jetten M.S.M."/>
            <person name="Mascher T."/>
            <person name="Medema M.H."/>
            <person name="Devos D.P."/>
            <person name="Kaster A.-K."/>
            <person name="Ovreas L."/>
            <person name="Rohde M."/>
            <person name="Galperin M.Y."/>
            <person name="Jogler C."/>
        </authorList>
    </citation>
    <scope>NUCLEOTIDE SEQUENCE [LARGE SCALE GENOMIC DNA]</scope>
    <source>
        <strain evidence="4 5">Pan216</strain>
    </source>
</reference>
<dbReference type="EMBL" id="CP036279">
    <property type="protein sequence ID" value="QDU64557.1"/>
    <property type="molecule type" value="Genomic_DNA"/>
</dbReference>
<dbReference type="Proteomes" id="UP000317093">
    <property type="component" value="Chromosome"/>
</dbReference>
<evidence type="ECO:0000259" key="3">
    <source>
        <dbReference type="Pfam" id="PF21782"/>
    </source>
</evidence>
<gene>
    <name evidence="4" type="ORF">Pan216_54470</name>
</gene>
<dbReference type="InterPro" id="IPR041698">
    <property type="entry name" value="Methyltransf_25"/>
</dbReference>
<feature type="domain" description="Methyltransferase regulatory" evidence="1">
    <location>
        <begin position="217"/>
        <end position="299"/>
    </location>
</feature>